<proteinExistence type="inferred from homology"/>
<evidence type="ECO:0000313" key="7">
    <source>
        <dbReference type="EMBL" id="WOF22256.1"/>
    </source>
</evidence>
<comment type="similarity">
    <text evidence="1">Belongs to the low molecular weight phosphotyrosine protein phosphatase family.</text>
</comment>
<evidence type="ECO:0000256" key="3">
    <source>
        <dbReference type="ARBA" id="ARBA00022801"/>
    </source>
</evidence>
<dbReference type="Proteomes" id="UP001305498">
    <property type="component" value="Chromosome"/>
</dbReference>
<dbReference type="InterPro" id="IPR050438">
    <property type="entry name" value="LMW_PTPase"/>
</dbReference>
<sequence>MPRVLAVCTGNVCRSPLTAVLLRARIADPRLSIASAGVRALTGSPFDAATARVAREHGAREEHIVAHRARQLRPADLGRADLVLALSRGHRRGAVETDPSVLRSVFTLREFARLARAADDDALSDAASRAVGPSARLRELLLLLDGLRDVAGLPADREDDVVDPHGRPDPVHEMAGAQIAPAVDQVVRVLRAALS</sequence>
<dbReference type="KEGG" id="mbet:N8K70_12800"/>
<dbReference type="PANTHER" id="PTHR11717:SF7">
    <property type="entry name" value="LOW MOLECULAR WEIGHT PHOSPHOTYROSINE PROTEIN PHOSPHATASE"/>
    <property type="match status" value="1"/>
</dbReference>
<name>A0AA97FEQ3_9MICO</name>
<dbReference type="SUPFAM" id="SSF52788">
    <property type="entry name" value="Phosphotyrosine protein phosphatases I"/>
    <property type="match status" value="1"/>
</dbReference>
<organism evidence="7 8">
    <name type="scientific">Microbacterium betulae</name>
    <dbReference type="NCBI Taxonomy" id="2981139"/>
    <lineage>
        <taxon>Bacteria</taxon>
        <taxon>Bacillati</taxon>
        <taxon>Actinomycetota</taxon>
        <taxon>Actinomycetes</taxon>
        <taxon>Micrococcales</taxon>
        <taxon>Microbacteriaceae</taxon>
        <taxon>Microbacterium</taxon>
    </lineage>
</organism>
<dbReference type="PANTHER" id="PTHR11717">
    <property type="entry name" value="LOW MOLECULAR WEIGHT PROTEIN TYROSINE PHOSPHATASE"/>
    <property type="match status" value="1"/>
</dbReference>
<dbReference type="EMBL" id="CP118157">
    <property type="protein sequence ID" value="WOF22256.1"/>
    <property type="molecule type" value="Genomic_DNA"/>
</dbReference>
<evidence type="ECO:0000256" key="2">
    <source>
        <dbReference type="ARBA" id="ARBA00013064"/>
    </source>
</evidence>
<dbReference type="InterPro" id="IPR036196">
    <property type="entry name" value="Ptyr_pPase_sf"/>
</dbReference>
<dbReference type="PRINTS" id="PR00719">
    <property type="entry name" value="LMWPTPASE"/>
</dbReference>
<gene>
    <name evidence="7" type="ORF">N8K70_12800</name>
</gene>
<dbReference type="GO" id="GO:0004725">
    <property type="term" value="F:protein tyrosine phosphatase activity"/>
    <property type="evidence" value="ECO:0007669"/>
    <property type="project" value="UniProtKB-EC"/>
</dbReference>
<evidence type="ECO:0000313" key="8">
    <source>
        <dbReference type="Proteomes" id="UP001305498"/>
    </source>
</evidence>
<dbReference type="Pfam" id="PF01451">
    <property type="entry name" value="LMWPc"/>
    <property type="match status" value="1"/>
</dbReference>
<keyword evidence="4" id="KW-0904">Protein phosphatase</keyword>
<accession>A0AA97FEQ3</accession>
<feature type="domain" description="Phosphotyrosine protein phosphatase I" evidence="6">
    <location>
        <begin position="2"/>
        <end position="189"/>
    </location>
</feature>
<dbReference type="Gene3D" id="3.40.50.2300">
    <property type="match status" value="1"/>
</dbReference>
<dbReference type="InterPro" id="IPR017867">
    <property type="entry name" value="Tyr_phospatase_low_mol_wt"/>
</dbReference>
<reference evidence="7 8" key="1">
    <citation type="submission" date="2023-02" db="EMBL/GenBank/DDBJ databases">
        <title>Microbacterium betulae sp. nov., isolated from birch wood.</title>
        <authorList>
            <person name="Pasciak M."/>
            <person name="Pawlik K.J."/>
            <person name="Martynowski D."/>
            <person name="Laczmanski L."/>
            <person name="Ciekot J."/>
            <person name="Szponar B."/>
            <person name="Wojcik-Fatla A."/>
            <person name="Mackiewicz B."/>
            <person name="Farian E."/>
            <person name="Cholewa G."/>
            <person name="Cholewa A."/>
            <person name="Dutkiewicz J."/>
        </authorList>
    </citation>
    <scope>NUCLEOTIDE SEQUENCE [LARGE SCALE GENOMIC DNA]</scope>
    <source>
        <strain evidence="7 8">AB</strain>
    </source>
</reference>
<dbReference type="InterPro" id="IPR023485">
    <property type="entry name" value="Ptyr_pPase"/>
</dbReference>
<evidence type="ECO:0000256" key="5">
    <source>
        <dbReference type="PIRSR" id="PIRSR617867-1"/>
    </source>
</evidence>
<feature type="active site" description="Nucleophile" evidence="5">
    <location>
        <position position="8"/>
    </location>
</feature>
<dbReference type="AlphaFoldDB" id="A0AA97FEQ3"/>
<feature type="active site" evidence="5">
    <location>
        <position position="14"/>
    </location>
</feature>
<dbReference type="RefSeq" id="WP_317138731.1">
    <property type="nucleotide sequence ID" value="NZ_CP118157.1"/>
</dbReference>
<evidence type="ECO:0000256" key="4">
    <source>
        <dbReference type="ARBA" id="ARBA00022912"/>
    </source>
</evidence>
<protein>
    <recommendedName>
        <fullName evidence="2">protein-tyrosine-phosphatase</fullName>
        <ecNumber evidence="2">3.1.3.48</ecNumber>
    </recommendedName>
</protein>
<keyword evidence="8" id="KW-1185">Reference proteome</keyword>
<dbReference type="EC" id="3.1.3.48" evidence="2"/>
<keyword evidence="3" id="KW-0378">Hydrolase</keyword>
<evidence type="ECO:0000256" key="1">
    <source>
        <dbReference type="ARBA" id="ARBA00011063"/>
    </source>
</evidence>
<evidence type="ECO:0000259" key="6">
    <source>
        <dbReference type="SMART" id="SM00226"/>
    </source>
</evidence>
<dbReference type="SMART" id="SM00226">
    <property type="entry name" value="LMWPc"/>
    <property type="match status" value="1"/>
</dbReference>